<proteinExistence type="predicted"/>
<accession>A0A127PGV1</accession>
<protein>
    <submittedName>
        <fullName evidence="1">Uncharacterized protein</fullName>
    </submittedName>
</protein>
<dbReference type="Proteomes" id="UP000072421">
    <property type="component" value="Chromosome"/>
</dbReference>
<gene>
    <name evidence="1" type="ORF">CFter6_4447</name>
</gene>
<name>A0A127PGV1_9BURK</name>
<reference evidence="1" key="1">
    <citation type="submission" date="2015-11" db="EMBL/GenBank/DDBJ databases">
        <title>Exploring the genomic traits of fungus-feeding bacterial genus Collimonas.</title>
        <authorList>
            <person name="Song C."/>
            <person name="Schmidt R."/>
            <person name="de Jager V."/>
            <person name="Krzyzanowska D."/>
            <person name="Jongedijk E."/>
            <person name="Cankar K."/>
            <person name="Beekwilder J."/>
            <person name="van Veen A."/>
            <person name="de Boer W."/>
            <person name="van Veen J.A."/>
            <person name="Garbeva P."/>
        </authorList>
    </citation>
    <scope>NUCLEOTIDE SEQUENCE [LARGE SCALE GENOMIC DNA]</scope>
    <source>
        <strain evidence="1">Ter6</strain>
    </source>
</reference>
<dbReference type="PATRIC" id="fig|158899.10.peg.4406"/>
<organism evidence="1">
    <name type="scientific">Collimonas fungivorans</name>
    <dbReference type="NCBI Taxonomy" id="158899"/>
    <lineage>
        <taxon>Bacteria</taxon>
        <taxon>Pseudomonadati</taxon>
        <taxon>Pseudomonadota</taxon>
        <taxon>Betaproteobacteria</taxon>
        <taxon>Burkholderiales</taxon>
        <taxon>Oxalobacteraceae</taxon>
        <taxon>Collimonas</taxon>
    </lineage>
</organism>
<sequence>MGILVLCCFGGSASGFGPDLPQQFSLQTTVIDFKSNILC</sequence>
<dbReference type="AlphaFoldDB" id="A0A127PGV1"/>
<dbReference type="EMBL" id="CP013232">
    <property type="protein sequence ID" value="AMO97040.1"/>
    <property type="molecule type" value="Genomic_DNA"/>
</dbReference>
<evidence type="ECO:0000313" key="1">
    <source>
        <dbReference type="EMBL" id="AMO97040.1"/>
    </source>
</evidence>